<feature type="region of interest" description="Disordered" evidence="1">
    <location>
        <begin position="499"/>
        <end position="518"/>
    </location>
</feature>
<evidence type="ECO:0000256" key="1">
    <source>
        <dbReference type="SAM" id="MobiDB-lite"/>
    </source>
</evidence>
<keyword evidence="3" id="KW-0238">DNA-binding</keyword>
<accession>A0A1H6INC4</accession>
<dbReference type="PANTHER" id="PTHR34580:SF3">
    <property type="entry name" value="PROTEIN PAFB"/>
    <property type="match status" value="1"/>
</dbReference>
<gene>
    <name evidence="3" type="ORF">SAMN05216447_10383</name>
</gene>
<dbReference type="EMBL" id="FNWT01000003">
    <property type="protein sequence ID" value="SEH47790.1"/>
    <property type="molecule type" value="Genomic_DNA"/>
</dbReference>
<sequence>MTSAHEAPTNKDVRISKDDEQAMRLVNLLVGFSNAHHPLTSAEVKANWYAVGEKCKISDDSFSKAFSRDRKQLARLGVIIEQAGSRDSLKLWQLNGTESFVDHSQELSEIESMQLVVALSPLRDDPAFPFRSELSRALSKINTSFSIAPQGVSVGREEARNPIENHLSDALLSQHFVRADYQKADGKRARYRLALLGTFGNWYHSYYVAAKVDEKGEFDVDAARVFRLDRFARVSVEERSHYEIPLDFNAESYHVLPFQIGEPTESLTFLVAPTPSDEVQNACVRSGSVQRDESGSMRWAVSAADVSLAARWAVAEGITPLSPRTLVDAYNTIVKEAADTHAKANVVSRLQGSGGKQSQSVTKRSKGRPGGIERARDLFALIGALQNDADSLSVEAVAKRLNCSTDHARRLTDLLIQSTAEGEGTHLPLTYDEATGEVGLSSSTPSRAHGRPVRLLPSEAYALLKGMAATGISLGGPHGRKLVRTLAERVAEGTRLRAFPSVSPTPRTETPAQSNNDGKKILTCSQALNAQKNVRFDYQSAGFKSSRTVRPLGLVYQEGHSYLSAYDLGRQSERLFRTDRMSNVSATDSSQASDRLPESSEPRPIVFEVLDRKTVMSFNWPNTHFFTADGRAMGQTDYYGGMWLVRRFAALSRAVALGDEGLCLSVGDYARELLHMPM</sequence>
<evidence type="ECO:0000313" key="4">
    <source>
        <dbReference type="Proteomes" id="UP000199135"/>
    </source>
</evidence>
<feature type="compositionally biased region" description="Polar residues" evidence="1">
    <location>
        <begin position="502"/>
        <end position="516"/>
    </location>
</feature>
<dbReference type="PROSITE" id="PS52050">
    <property type="entry name" value="WYL"/>
    <property type="match status" value="2"/>
</dbReference>
<dbReference type="PANTHER" id="PTHR34580">
    <property type="match status" value="1"/>
</dbReference>
<feature type="region of interest" description="Disordered" evidence="1">
    <location>
        <begin position="348"/>
        <end position="371"/>
    </location>
</feature>
<dbReference type="Proteomes" id="UP000199135">
    <property type="component" value="Unassembled WGS sequence"/>
</dbReference>
<evidence type="ECO:0000313" key="3">
    <source>
        <dbReference type="EMBL" id="SEH47790.1"/>
    </source>
</evidence>
<dbReference type="RefSeq" id="WP_090991444.1">
    <property type="nucleotide sequence ID" value="NZ_FNWT01000003.1"/>
</dbReference>
<feature type="compositionally biased region" description="Polar residues" evidence="1">
    <location>
        <begin position="348"/>
        <end position="362"/>
    </location>
</feature>
<comment type="caution">
    <text evidence="3">The sequence shown here is derived from an EMBL/GenBank/DDBJ whole genome shotgun (WGS) entry which is preliminary data.</text>
</comment>
<keyword evidence="4" id="KW-1185">Reference proteome</keyword>
<dbReference type="InterPro" id="IPR026881">
    <property type="entry name" value="WYL_dom"/>
</dbReference>
<protein>
    <submittedName>
        <fullName evidence="3">Predicted DNA-binding transcriptional regulator YafY, contains an HTH and WYL domains</fullName>
    </submittedName>
</protein>
<feature type="domain" description="WYL" evidence="2">
    <location>
        <begin position="523"/>
        <end position="584"/>
    </location>
</feature>
<feature type="compositionally biased region" description="Polar residues" evidence="1">
    <location>
        <begin position="581"/>
        <end position="593"/>
    </location>
</feature>
<organism evidence="3 4">
    <name type="scientific">Parafannyhessea umbonata</name>
    <dbReference type="NCBI Taxonomy" id="604330"/>
    <lineage>
        <taxon>Bacteria</taxon>
        <taxon>Bacillati</taxon>
        <taxon>Actinomycetota</taxon>
        <taxon>Coriobacteriia</taxon>
        <taxon>Coriobacteriales</taxon>
        <taxon>Atopobiaceae</taxon>
        <taxon>Parafannyhessea</taxon>
    </lineage>
</organism>
<reference evidence="3 4" key="1">
    <citation type="submission" date="2016-10" db="EMBL/GenBank/DDBJ databases">
        <authorList>
            <person name="Varghese N."/>
            <person name="Submissions S."/>
        </authorList>
    </citation>
    <scope>NUCLEOTIDE SEQUENCE [LARGE SCALE GENOMIC DNA]</scope>
    <source>
        <strain evidence="3 4">WCP15</strain>
    </source>
</reference>
<feature type="region of interest" description="Disordered" evidence="1">
    <location>
        <begin position="581"/>
        <end position="600"/>
    </location>
</feature>
<name>A0A1H6INC4_9ACTN</name>
<dbReference type="GO" id="GO:0003677">
    <property type="term" value="F:DNA binding"/>
    <property type="evidence" value="ECO:0007669"/>
    <property type="project" value="UniProtKB-KW"/>
</dbReference>
<dbReference type="Pfam" id="PF13280">
    <property type="entry name" value="WYL"/>
    <property type="match status" value="1"/>
</dbReference>
<dbReference type="InterPro" id="IPR051534">
    <property type="entry name" value="CBASS_pafABC_assoc_protein"/>
</dbReference>
<proteinExistence type="predicted"/>
<evidence type="ECO:0000259" key="2">
    <source>
        <dbReference type="Pfam" id="PF13280"/>
    </source>
</evidence>